<dbReference type="KEGG" id="drg:H9K76_17715"/>
<dbReference type="Gene3D" id="2.20.130.30">
    <property type="entry name" value="Protein of unknown function DUF2782"/>
    <property type="match status" value="1"/>
</dbReference>
<evidence type="ECO:0000256" key="2">
    <source>
        <dbReference type="SAM" id="SignalP"/>
    </source>
</evidence>
<sequence length="126" mass="13323">MRAATSLLSALLLTLVSSGPAFAQNPAQAPAQTMPDSSATLPRQEHSGEDRHNQRIERLTVEDGGSRVDELRVGGQTQSIKVKPKSAGGGIPEYEVIPNNGTRDGGPSRSGAETMTAPRVWKLGTF</sequence>
<reference evidence="3 4" key="1">
    <citation type="submission" date="2020-08" db="EMBL/GenBank/DDBJ databases">
        <title>Genome sequence of Diaphorobacter ruginosibacter DSM 27467T.</title>
        <authorList>
            <person name="Hyun D.-W."/>
            <person name="Bae J.-W."/>
        </authorList>
    </citation>
    <scope>NUCLEOTIDE SEQUENCE [LARGE SCALE GENOMIC DNA]</scope>
    <source>
        <strain evidence="3 4">DSM 27467</strain>
    </source>
</reference>
<gene>
    <name evidence="3" type="ORF">H9K76_17715</name>
</gene>
<proteinExistence type="predicted"/>
<accession>A0A7G9RL92</accession>
<protein>
    <recommendedName>
        <fullName evidence="5">DUF2782 domain-containing protein</fullName>
    </recommendedName>
</protein>
<evidence type="ECO:0000313" key="4">
    <source>
        <dbReference type="Proteomes" id="UP000515811"/>
    </source>
</evidence>
<name>A0A7G9RL92_9BURK</name>
<dbReference type="Proteomes" id="UP000515811">
    <property type="component" value="Chromosome"/>
</dbReference>
<feature type="chain" id="PRO_5028836943" description="DUF2782 domain-containing protein" evidence="2">
    <location>
        <begin position="24"/>
        <end position="126"/>
    </location>
</feature>
<feature type="signal peptide" evidence="2">
    <location>
        <begin position="1"/>
        <end position="23"/>
    </location>
</feature>
<evidence type="ECO:0000313" key="3">
    <source>
        <dbReference type="EMBL" id="QNN56367.1"/>
    </source>
</evidence>
<dbReference type="EMBL" id="CP060714">
    <property type="protein sequence ID" value="QNN56367.1"/>
    <property type="molecule type" value="Genomic_DNA"/>
</dbReference>
<organism evidence="3 4">
    <name type="scientific">Diaphorobacter ruginosibacter</name>
    <dbReference type="NCBI Taxonomy" id="1715720"/>
    <lineage>
        <taxon>Bacteria</taxon>
        <taxon>Pseudomonadati</taxon>
        <taxon>Pseudomonadota</taxon>
        <taxon>Betaproteobacteria</taxon>
        <taxon>Burkholderiales</taxon>
        <taxon>Comamonadaceae</taxon>
        <taxon>Diaphorobacter</taxon>
    </lineage>
</organism>
<dbReference type="AlphaFoldDB" id="A0A7G9RL92"/>
<evidence type="ECO:0008006" key="5">
    <source>
        <dbReference type="Google" id="ProtNLM"/>
    </source>
</evidence>
<feature type="compositionally biased region" description="Low complexity" evidence="1">
    <location>
        <begin position="22"/>
        <end position="32"/>
    </location>
</feature>
<feature type="region of interest" description="Disordered" evidence="1">
    <location>
        <begin position="22"/>
        <end position="118"/>
    </location>
</feature>
<dbReference type="RefSeq" id="WP_187596633.1">
    <property type="nucleotide sequence ID" value="NZ_CP060714.1"/>
</dbReference>
<feature type="compositionally biased region" description="Basic and acidic residues" evidence="1">
    <location>
        <begin position="43"/>
        <end position="72"/>
    </location>
</feature>
<keyword evidence="2" id="KW-0732">Signal</keyword>
<keyword evidence="4" id="KW-1185">Reference proteome</keyword>
<evidence type="ECO:0000256" key="1">
    <source>
        <dbReference type="SAM" id="MobiDB-lite"/>
    </source>
</evidence>